<evidence type="ECO:0000313" key="2">
    <source>
        <dbReference type="Proteomes" id="UP000217211"/>
    </source>
</evidence>
<accession>A0A249P7J6</accession>
<protein>
    <submittedName>
        <fullName evidence="1">Uncharacterized protein</fullName>
    </submittedName>
</protein>
<reference evidence="1 2" key="1">
    <citation type="submission" date="2017-08" db="EMBL/GenBank/DDBJ databases">
        <title>Multipartite genome sequences of Sinorhizobium species nodulating soybeans.</title>
        <authorList>
            <person name="Tian C.F."/>
        </authorList>
    </citation>
    <scope>NUCLEOTIDE SEQUENCE [LARGE SCALE GENOMIC DNA]</scope>
    <source>
        <strain evidence="1 2">CCBAU 05684</strain>
    </source>
</reference>
<dbReference type="KEGG" id="esj:SJ05684_c04370"/>
<organism evidence="1 2">
    <name type="scientific">Sinorhizobium sojae CCBAU 05684</name>
    <dbReference type="NCBI Taxonomy" id="716928"/>
    <lineage>
        <taxon>Bacteria</taxon>
        <taxon>Pseudomonadati</taxon>
        <taxon>Pseudomonadota</taxon>
        <taxon>Alphaproteobacteria</taxon>
        <taxon>Hyphomicrobiales</taxon>
        <taxon>Rhizobiaceae</taxon>
        <taxon>Sinorhizobium/Ensifer group</taxon>
        <taxon>Sinorhizobium</taxon>
    </lineage>
</organism>
<dbReference type="Proteomes" id="UP000217211">
    <property type="component" value="Chromosome"/>
</dbReference>
<name>A0A249P7J6_9HYPH</name>
<dbReference type="EMBL" id="CP023067">
    <property type="protein sequence ID" value="ASY61903.1"/>
    <property type="molecule type" value="Genomic_DNA"/>
</dbReference>
<gene>
    <name evidence="1" type="ORF">SJ05684_c04370</name>
</gene>
<proteinExistence type="predicted"/>
<dbReference type="AlphaFoldDB" id="A0A249P7J6"/>
<sequence>MELCFLGRVTPTARQLLAERAGLNRTIRQIAAGDDAG</sequence>
<evidence type="ECO:0000313" key="1">
    <source>
        <dbReference type="EMBL" id="ASY61903.1"/>
    </source>
</evidence>
<keyword evidence="2" id="KW-1185">Reference proteome</keyword>